<accession>A0A9C6X9N7</accession>
<dbReference type="Proteomes" id="UP000504606">
    <property type="component" value="Unplaced"/>
</dbReference>
<keyword evidence="3" id="KW-1185">Reference proteome</keyword>
<dbReference type="GeneID" id="113206758"/>
<dbReference type="RefSeq" id="XP_052131693.1">
    <property type="nucleotide sequence ID" value="XM_052275733.1"/>
</dbReference>
<protein>
    <submittedName>
        <fullName evidence="4">Uncharacterized protein LOC113206758</fullName>
    </submittedName>
</protein>
<keyword evidence="2" id="KW-0732">Signal</keyword>
<feature type="region of interest" description="Disordered" evidence="1">
    <location>
        <begin position="74"/>
        <end position="93"/>
    </location>
</feature>
<reference evidence="4" key="1">
    <citation type="submission" date="2025-08" db="UniProtKB">
        <authorList>
            <consortium name="RefSeq"/>
        </authorList>
    </citation>
    <scope>IDENTIFICATION</scope>
    <source>
        <tissue evidence="4">Whole organism</tissue>
    </source>
</reference>
<dbReference type="AlphaFoldDB" id="A0A9C6X9N7"/>
<dbReference type="OrthoDB" id="425344at2759"/>
<proteinExistence type="predicted"/>
<gene>
    <name evidence="4" type="primary">LOC113206758</name>
</gene>
<organism evidence="3 4">
    <name type="scientific">Frankliniella occidentalis</name>
    <name type="common">Western flower thrips</name>
    <name type="synonym">Euthrips occidentalis</name>
    <dbReference type="NCBI Taxonomy" id="133901"/>
    <lineage>
        <taxon>Eukaryota</taxon>
        <taxon>Metazoa</taxon>
        <taxon>Ecdysozoa</taxon>
        <taxon>Arthropoda</taxon>
        <taxon>Hexapoda</taxon>
        <taxon>Insecta</taxon>
        <taxon>Pterygota</taxon>
        <taxon>Neoptera</taxon>
        <taxon>Paraneoptera</taxon>
        <taxon>Thysanoptera</taxon>
        <taxon>Terebrantia</taxon>
        <taxon>Thripoidea</taxon>
        <taxon>Thripidae</taxon>
        <taxon>Frankliniella</taxon>
    </lineage>
</organism>
<evidence type="ECO:0000256" key="1">
    <source>
        <dbReference type="SAM" id="MobiDB-lite"/>
    </source>
</evidence>
<evidence type="ECO:0000256" key="2">
    <source>
        <dbReference type="SAM" id="SignalP"/>
    </source>
</evidence>
<sequence length="295" mass="31402">MFGAARPGVRRYPRSSWWFHLPVVCLVLVAQAPFGLQDNTTAVLVDDVDLWNVTLPGANDTLLWPEGLLENASTWTPSEDVETSPSFTPDDDITDTSEATTLMDGMETVPDVPDDPPEAMMVADEPWPPDEKDFAQVVFSNKAKPVKDAILLLREKLRRPDLVVPDDDDDQAVHGLQVLDRTADPAIVAGGGVGVVEQGAESLVLDASAQGPGGVSVALPPGGLGHLDDDDHNPNATGNGTLHGWPMKLASVVEGDLVLGGLMMVHERHDRITCGPIMPQVRAGGAKVAHTPSGR</sequence>
<feature type="chain" id="PRO_5038385781" evidence="2">
    <location>
        <begin position="38"/>
        <end position="295"/>
    </location>
</feature>
<dbReference type="KEGG" id="foc:113206758"/>
<evidence type="ECO:0000313" key="4">
    <source>
        <dbReference type="RefSeq" id="XP_052131693.1"/>
    </source>
</evidence>
<feature type="signal peptide" evidence="2">
    <location>
        <begin position="1"/>
        <end position="37"/>
    </location>
</feature>
<evidence type="ECO:0000313" key="3">
    <source>
        <dbReference type="Proteomes" id="UP000504606"/>
    </source>
</evidence>
<name>A0A9C6X9N7_FRAOC</name>
<feature type="compositionally biased region" description="Polar residues" evidence="1">
    <location>
        <begin position="74"/>
        <end position="87"/>
    </location>
</feature>